<dbReference type="PANTHER" id="PTHR47765:SF2">
    <property type="entry name" value="EXONUCLEASE MUT-7 HOMOLOG"/>
    <property type="match status" value="1"/>
</dbReference>
<evidence type="ECO:0000256" key="1">
    <source>
        <dbReference type="SAM" id="Coils"/>
    </source>
</evidence>
<feature type="compositionally biased region" description="Low complexity" evidence="2">
    <location>
        <begin position="510"/>
        <end position="519"/>
    </location>
</feature>
<dbReference type="InterPro" id="IPR052408">
    <property type="entry name" value="Exonuclease_MUT-7-like"/>
</dbReference>
<dbReference type="InterPro" id="IPR036397">
    <property type="entry name" value="RNaseH_sf"/>
</dbReference>
<protein>
    <recommendedName>
        <fullName evidence="5">3'-5' exonuclease domain-containing protein</fullName>
    </recommendedName>
</protein>
<dbReference type="InterPro" id="IPR012337">
    <property type="entry name" value="RNaseH-like_sf"/>
</dbReference>
<keyword evidence="4" id="KW-1185">Reference proteome</keyword>
<dbReference type="OrthoDB" id="1920326at2759"/>
<evidence type="ECO:0000256" key="2">
    <source>
        <dbReference type="SAM" id="MobiDB-lite"/>
    </source>
</evidence>
<dbReference type="AlphaFoldDB" id="A0A8H7RWL6"/>
<accession>A0A8H7RWL6</accession>
<organism evidence="3 4">
    <name type="scientific">Circinella minor</name>
    <dbReference type="NCBI Taxonomy" id="1195481"/>
    <lineage>
        <taxon>Eukaryota</taxon>
        <taxon>Fungi</taxon>
        <taxon>Fungi incertae sedis</taxon>
        <taxon>Mucoromycota</taxon>
        <taxon>Mucoromycotina</taxon>
        <taxon>Mucoromycetes</taxon>
        <taxon>Mucorales</taxon>
        <taxon>Lichtheimiaceae</taxon>
        <taxon>Circinella</taxon>
    </lineage>
</organism>
<name>A0A8H7RWL6_9FUNG</name>
<evidence type="ECO:0000313" key="4">
    <source>
        <dbReference type="Proteomes" id="UP000646827"/>
    </source>
</evidence>
<dbReference type="Proteomes" id="UP000646827">
    <property type="component" value="Unassembled WGS sequence"/>
</dbReference>
<dbReference type="GO" id="GO:0003676">
    <property type="term" value="F:nucleic acid binding"/>
    <property type="evidence" value="ECO:0007669"/>
    <property type="project" value="InterPro"/>
</dbReference>
<dbReference type="PANTHER" id="PTHR47765">
    <property type="entry name" value="3'-5' EXONUCLEASE DOMAIN-CONTAINING PROTEIN"/>
    <property type="match status" value="1"/>
</dbReference>
<dbReference type="Gene3D" id="3.30.420.10">
    <property type="entry name" value="Ribonuclease H-like superfamily/Ribonuclease H"/>
    <property type="match status" value="1"/>
</dbReference>
<evidence type="ECO:0008006" key="5">
    <source>
        <dbReference type="Google" id="ProtNLM"/>
    </source>
</evidence>
<comment type="caution">
    <text evidence="3">The sequence shown here is derived from an EMBL/GenBank/DDBJ whole genome shotgun (WGS) entry which is preliminary data.</text>
</comment>
<proteinExistence type="predicted"/>
<reference evidence="3 4" key="1">
    <citation type="submission" date="2020-12" db="EMBL/GenBank/DDBJ databases">
        <title>Metabolic potential, ecology and presence of endohyphal bacteria is reflected in genomic diversity of Mucoromycotina.</title>
        <authorList>
            <person name="Muszewska A."/>
            <person name="Okrasinska A."/>
            <person name="Steczkiewicz K."/>
            <person name="Drgas O."/>
            <person name="Orlowska M."/>
            <person name="Perlinska-Lenart U."/>
            <person name="Aleksandrzak-Piekarczyk T."/>
            <person name="Szatraj K."/>
            <person name="Zielenkiewicz U."/>
            <person name="Pilsyk S."/>
            <person name="Malc E."/>
            <person name="Mieczkowski P."/>
            <person name="Kruszewska J.S."/>
            <person name="Biernat P."/>
            <person name="Pawlowska J."/>
        </authorList>
    </citation>
    <scope>NUCLEOTIDE SEQUENCE [LARGE SCALE GENOMIC DNA]</scope>
    <source>
        <strain evidence="3 4">CBS 142.35</strain>
    </source>
</reference>
<gene>
    <name evidence="3" type="ORF">INT45_001538</name>
</gene>
<keyword evidence="1" id="KW-0175">Coiled coil</keyword>
<evidence type="ECO:0000313" key="3">
    <source>
        <dbReference type="EMBL" id="KAG2217995.1"/>
    </source>
</evidence>
<feature type="compositionally biased region" description="Acidic residues" evidence="2">
    <location>
        <begin position="497"/>
        <end position="509"/>
    </location>
</feature>
<sequence>MRHDTLELQYFDAVNNRQKQQKRQMSIIAALNSRIVYPEVPKLITNLMMMLGGEIFKGGHSFKIIKNMGAIIGEPTFTAMYTVVNEFGEIRLFQLVPTKSLNHLAPQFDAMMKPYNYYGHSEVKVFFMDNVKGDKHFLESRITSLRNNVKDVEQATTINNDSNTINTNLPTMTIPESTTHFYIKDATIINRHCDSLIRKLMDEIIVIGLDTEWNYNKTTKIKGKVSIIQLAYEDIVYVFHLNNNNSTLPMSLAALLRSDRILKTGKMVNDDLSKITRNFISSFTRNREEQEYCWGGLELGSFCCDRGAISDEEAIHLSNWNTTTLSTSQIKYAALDALVSLKIYNTVHSRPLINQPITKATPHGTFVSLHPVSSRRPAAYGVISEEQPQSYNNTVINDSKILISIINVTIPAALIDSCNTLKPLETFGNVTFLAVIDITQLKTSTKPIATVAVNQHIKINQEQRHEGSPSSLSNSLINNNSANIVNNIEEYNEISVEVDEEEEQEDDTESNSTDNNENSVLEIDEESMKFGCEQMDQALQRSTSDADTNDGQVHSRVLKDLFHLIDSIKVSLKHGLSKERTWKQEMERNLNWLLKRIKRVVPSPQELIPIVRKLFEDYGPLKCSKTGHTLFTRANWKQATNIFEAIRLGHVSDPLGLSLYLYIATDKNNLPIYKCFRGTNSVEGGIHQNVIHNLTSFNAGPQLTDVGTLNRYVEYLEIDKFDISNSQQETSSMTNVRFATAKEPDWDLMAKLWSVEARETIYYKTPEQLKMYEDIRNNKSTYINTVNIDYTICKNMRKIVLQSSTRKRTAGSALLQSPLKVPRMEQAVQ</sequence>
<dbReference type="SUPFAM" id="SSF53098">
    <property type="entry name" value="Ribonuclease H-like"/>
    <property type="match status" value="1"/>
</dbReference>
<feature type="region of interest" description="Disordered" evidence="2">
    <location>
        <begin position="497"/>
        <end position="519"/>
    </location>
</feature>
<feature type="coiled-coil region" evidence="1">
    <location>
        <begin position="128"/>
        <end position="155"/>
    </location>
</feature>
<dbReference type="EMBL" id="JAEPRB010000258">
    <property type="protein sequence ID" value="KAG2217995.1"/>
    <property type="molecule type" value="Genomic_DNA"/>
</dbReference>